<evidence type="ECO:0000259" key="3">
    <source>
        <dbReference type="PROSITE" id="PS50802"/>
    </source>
</evidence>
<dbReference type="VEuPathDB" id="AmoebaDB:DICPUDRAFT_159121"/>
<keyword evidence="2" id="KW-0812">Transmembrane</keyword>
<organism evidence="4 5">
    <name type="scientific">Dictyostelium purpureum</name>
    <name type="common">Slime mold</name>
    <dbReference type="NCBI Taxonomy" id="5786"/>
    <lineage>
        <taxon>Eukaryota</taxon>
        <taxon>Amoebozoa</taxon>
        <taxon>Evosea</taxon>
        <taxon>Eumycetozoa</taxon>
        <taxon>Dictyostelia</taxon>
        <taxon>Dictyosteliales</taxon>
        <taxon>Dictyosteliaceae</taxon>
        <taxon>Dictyostelium</taxon>
    </lineage>
</organism>
<dbReference type="KEGG" id="dpp:DICPUDRAFT_159121"/>
<gene>
    <name evidence="4" type="ORF">DICPUDRAFT_159121</name>
</gene>
<keyword evidence="2" id="KW-1133">Transmembrane helix</keyword>
<evidence type="ECO:0000313" key="5">
    <source>
        <dbReference type="Proteomes" id="UP000001064"/>
    </source>
</evidence>
<proteinExistence type="predicted"/>
<dbReference type="InterPro" id="IPR038765">
    <property type="entry name" value="Papain-like_cys_pep_sf"/>
</dbReference>
<dbReference type="GeneID" id="10506166"/>
<name>F1A3C1_DICPU</name>
<dbReference type="eggNOG" id="KOG2605">
    <property type="taxonomic scope" value="Eukaryota"/>
</dbReference>
<dbReference type="CDD" id="cd22758">
    <property type="entry name" value="OTU_232R-like"/>
    <property type="match status" value="1"/>
</dbReference>
<dbReference type="OrthoDB" id="19054at2759"/>
<dbReference type="RefSeq" id="XP_003294167.1">
    <property type="nucleotide sequence ID" value="XM_003294119.1"/>
</dbReference>
<feature type="domain" description="OTU" evidence="3">
    <location>
        <begin position="162"/>
        <end position="295"/>
    </location>
</feature>
<keyword evidence="1" id="KW-0175">Coiled coil</keyword>
<evidence type="ECO:0000313" key="4">
    <source>
        <dbReference type="EMBL" id="EGC29309.1"/>
    </source>
</evidence>
<dbReference type="SUPFAM" id="SSF54001">
    <property type="entry name" value="Cysteine proteinases"/>
    <property type="match status" value="1"/>
</dbReference>
<dbReference type="InterPro" id="IPR003323">
    <property type="entry name" value="OTU_dom"/>
</dbReference>
<feature type="coiled-coil region" evidence="1">
    <location>
        <begin position="58"/>
        <end position="101"/>
    </location>
</feature>
<dbReference type="InParanoid" id="F1A3C1"/>
<sequence>MNYYFIICVLLFIVGTIIIYYFGKLNFNKNTHNYDGCQCSSINGEFCRSCTINDQNCARKKEERQQQQQEQLQQLNQLLQQQKQQQQQQQQLQHIQQLQQQLQYQQHRKLINEQYQQQQQQYQKFQPLVNTRGLSSTQPLKLNETQMAEIRLKERIQLYSLMVRREIPGDGNCQIHSLSDQIYGDLCHSRLIRSNIAQWLRNNKDFKLPNGASLSNFVSEASWEDYCSNMSKNGTWGDHLTLVAAAELYKTNITIISSVASQNSFFIEIKPRIKSDRNIILSHFSEFHYGSLSQMCRTPRDVAKQVRFVYQVEQSAY</sequence>
<dbReference type="GO" id="GO:0004843">
    <property type="term" value="F:cysteine-type deubiquitinase activity"/>
    <property type="evidence" value="ECO:0000318"/>
    <property type="project" value="GO_Central"/>
</dbReference>
<dbReference type="FunFam" id="3.90.70.80:FF:000012">
    <property type="entry name" value="OTU domain-containing protein DDB_G0284757"/>
    <property type="match status" value="1"/>
</dbReference>
<evidence type="ECO:0000256" key="2">
    <source>
        <dbReference type="SAM" id="Phobius"/>
    </source>
</evidence>
<dbReference type="Pfam" id="PF02338">
    <property type="entry name" value="OTU"/>
    <property type="match status" value="1"/>
</dbReference>
<keyword evidence="5" id="KW-1185">Reference proteome</keyword>
<accession>F1A3C1</accession>
<dbReference type="EMBL" id="GL871451">
    <property type="protein sequence ID" value="EGC29309.1"/>
    <property type="molecule type" value="Genomic_DNA"/>
</dbReference>
<keyword evidence="2" id="KW-0472">Membrane</keyword>
<dbReference type="PROSITE" id="PS50802">
    <property type="entry name" value="OTU"/>
    <property type="match status" value="1"/>
</dbReference>
<dbReference type="AlphaFoldDB" id="F1A3C1"/>
<dbReference type="Gene3D" id="3.90.70.80">
    <property type="match status" value="1"/>
</dbReference>
<feature type="transmembrane region" description="Helical" evidence="2">
    <location>
        <begin position="5"/>
        <end position="23"/>
    </location>
</feature>
<reference evidence="5" key="1">
    <citation type="journal article" date="2011" name="Genome Biol.">
        <title>Comparative genomics of the social amoebae Dictyostelium discoideum and Dictyostelium purpureum.</title>
        <authorList>
            <consortium name="US DOE Joint Genome Institute (JGI-PGF)"/>
            <person name="Sucgang R."/>
            <person name="Kuo A."/>
            <person name="Tian X."/>
            <person name="Salerno W."/>
            <person name="Parikh A."/>
            <person name="Feasley C.L."/>
            <person name="Dalin E."/>
            <person name="Tu H."/>
            <person name="Huang E."/>
            <person name="Barry K."/>
            <person name="Lindquist E."/>
            <person name="Shapiro H."/>
            <person name="Bruce D."/>
            <person name="Schmutz J."/>
            <person name="Salamov A."/>
            <person name="Fey P."/>
            <person name="Gaudet P."/>
            <person name="Anjard C."/>
            <person name="Babu M.M."/>
            <person name="Basu S."/>
            <person name="Bushmanova Y."/>
            <person name="van der Wel H."/>
            <person name="Katoh-Kurasawa M."/>
            <person name="Dinh C."/>
            <person name="Coutinho P.M."/>
            <person name="Saito T."/>
            <person name="Elias M."/>
            <person name="Schaap P."/>
            <person name="Kay R.R."/>
            <person name="Henrissat B."/>
            <person name="Eichinger L."/>
            <person name="Rivero F."/>
            <person name="Putnam N.H."/>
            <person name="West C.M."/>
            <person name="Loomis W.F."/>
            <person name="Chisholm R.L."/>
            <person name="Shaulsky G."/>
            <person name="Strassmann J.E."/>
            <person name="Queller D.C."/>
            <person name="Kuspa A."/>
            <person name="Grigoriev I.V."/>
        </authorList>
    </citation>
    <scope>NUCLEOTIDE SEQUENCE [LARGE SCALE GENOMIC DNA]</scope>
    <source>
        <strain evidence="5">QSDP1</strain>
    </source>
</reference>
<dbReference type="PANTHER" id="PTHR12419">
    <property type="entry name" value="OTU DOMAIN CONTAINING PROTEIN"/>
    <property type="match status" value="1"/>
</dbReference>
<protein>
    <recommendedName>
        <fullName evidence="3">OTU domain-containing protein</fullName>
    </recommendedName>
</protein>
<dbReference type="InterPro" id="IPR050704">
    <property type="entry name" value="Peptidase_C85-like"/>
</dbReference>
<dbReference type="PANTHER" id="PTHR12419:SF11">
    <property type="entry name" value="OTU DOMAIN-CONTAINING PROTEIN DDB_G0284757"/>
    <property type="match status" value="1"/>
</dbReference>
<evidence type="ECO:0000256" key="1">
    <source>
        <dbReference type="SAM" id="Coils"/>
    </source>
</evidence>
<dbReference type="Proteomes" id="UP000001064">
    <property type="component" value="Unassembled WGS sequence"/>
</dbReference>